<dbReference type="Proteomes" id="UP000784294">
    <property type="component" value="Unassembled WGS sequence"/>
</dbReference>
<proteinExistence type="predicted"/>
<evidence type="ECO:0000313" key="2">
    <source>
        <dbReference type="Proteomes" id="UP000784294"/>
    </source>
</evidence>
<evidence type="ECO:0000313" key="1">
    <source>
        <dbReference type="EMBL" id="VEL15832.1"/>
    </source>
</evidence>
<comment type="caution">
    <text evidence="1">The sequence shown here is derived from an EMBL/GenBank/DDBJ whole genome shotgun (WGS) entry which is preliminary data.</text>
</comment>
<keyword evidence="2" id="KW-1185">Reference proteome</keyword>
<organism evidence="1 2">
    <name type="scientific">Protopolystoma xenopodis</name>
    <dbReference type="NCBI Taxonomy" id="117903"/>
    <lineage>
        <taxon>Eukaryota</taxon>
        <taxon>Metazoa</taxon>
        <taxon>Spiralia</taxon>
        <taxon>Lophotrochozoa</taxon>
        <taxon>Platyhelminthes</taxon>
        <taxon>Monogenea</taxon>
        <taxon>Polyopisthocotylea</taxon>
        <taxon>Polystomatidea</taxon>
        <taxon>Polystomatidae</taxon>
        <taxon>Protopolystoma</taxon>
    </lineage>
</organism>
<reference evidence="1" key="1">
    <citation type="submission" date="2018-11" db="EMBL/GenBank/DDBJ databases">
        <authorList>
            <consortium name="Pathogen Informatics"/>
        </authorList>
    </citation>
    <scope>NUCLEOTIDE SEQUENCE</scope>
</reference>
<sequence length="167" mass="18906">MASKWRRSLGAGGGELWCGCKMYVHPLDEVIEGAVCGWRWRRSISRTRFASDTEREVACSFSFPTGLWRVRGLETAGHVPTWRCLESVETDIETETETDTNADRKGEIIRDDKTRQKWSRKGADNSWLGPVGRLPSRPIREAGRRLCCVVIEYVLSVHEPSATKASH</sequence>
<name>A0A3S5FD03_9PLAT</name>
<protein>
    <submittedName>
        <fullName evidence="1">Uncharacterized protein</fullName>
    </submittedName>
</protein>
<gene>
    <name evidence="1" type="ORF">PXEA_LOCUS9272</name>
</gene>
<accession>A0A3S5FD03</accession>
<dbReference type="AlphaFoldDB" id="A0A3S5FD03"/>
<dbReference type="EMBL" id="CAAALY010026096">
    <property type="protein sequence ID" value="VEL15832.1"/>
    <property type="molecule type" value="Genomic_DNA"/>
</dbReference>